<dbReference type="Gene3D" id="3.10.120.10">
    <property type="entry name" value="Cytochrome b5-like heme/steroid binding domain"/>
    <property type="match status" value="1"/>
</dbReference>
<evidence type="ECO:0000256" key="2">
    <source>
        <dbReference type="ARBA" id="ARBA00022448"/>
    </source>
</evidence>
<dbReference type="GO" id="GO:0046872">
    <property type="term" value="F:metal ion binding"/>
    <property type="evidence" value="ECO:0007669"/>
    <property type="project" value="UniProtKB-KW"/>
</dbReference>
<dbReference type="RefSeq" id="XP_067480540.1">
    <property type="nucleotide sequence ID" value="XM_067629544.1"/>
</dbReference>
<dbReference type="OMA" id="LPKMIVG"/>
<dbReference type="Proteomes" id="UP000184499">
    <property type="component" value="Unassembled WGS sequence"/>
</dbReference>
<feature type="non-terminal residue" evidence="14">
    <location>
        <position position="1"/>
    </location>
</feature>
<dbReference type="AlphaFoldDB" id="A0A1L9UNR6"/>
<dbReference type="Pfam" id="PF00173">
    <property type="entry name" value="Cyt-b5"/>
    <property type="match status" value="1"/>
</dbReference>
<keyword evidence="10" id="KW-0472">Membrane</keyword>
<keyword evidence="15" id="KW-1185">Reference proteome</keyword>
<evidence type="ECO:0000313" key="14">
    <source>
        <dbReference type="EMBL" id="OJJ73292.1"/>
    </source>
</evidence>
<dbReference type="PRINTS" id="PR00363">
    <property type="entry name" value="CYTOCHROMEB5"/>
</dbReference>
<dbReference type="InterPro" id="IPR001199">
    <property type="entry name" value="Cyt_B5-like_heme/steroid-bd"/>
</dbReference>
<evidence type="ECO:0000313" key="15">
    <source>
        <dbReference type="Proteomes" id="UP000184499"/>
    </source>
</evidence>
<keyword evidence="3" id="KW-0349">Heme</keyword>
<organism evidence="14 15">
    <name type="scientific">Aspergillus brasiliensis (strain CBS 101740 / IMI 381727 / IBT 21946)</name>
    <dbReference type="NCBI Taxonomy" id="767769"/>
    <lineage>
        <taxon>Eukaryota</taxon>
        <taxon>Fungi</taxon>
        <taxon>Dikarya</taxon>
        <taxon>Ascomycota</taxon>
        <taxon>Pezizomycotina</taxon>
        <taxon>Eurotiomycetes</taxon>
        <taxon>Eurotiomycetidae</taxon>
        <taxon>Eurotiales</taxon>
        <taxon>Aspergillaceae</taxon>
        <taxon>Aspergillus</taxon>
        <taxon>Aspergillus subgen. Circumdati</taxon>
    </lineage>
</organism>
<evidence type="ECO:0000256" key="7">
    <source>
        <dbReference type="ARBA" id="ARBA00022848"/>
    </source>
</evidence>
<dbReference type="SUPFAM" id="SSF55856">
    <property type="entry name" value="Cytochrome b5-like heme/steroid binding domain"/>
    <property type="match status" value="1"/>
</dbReference>
<evidence type="ECO:0000256" key="9">
    <source>
        <dbReference type="ARBA" id="ARBA00023004"/>
    </source>
</evidence>
<gene>
    <name evidence="14" type="ORF">ASPBRDRAFT_98045</name>
</gene>
<sequence>YLISNHTVYDVSGYLEEHPGRRELLLDVIGTDATDHFVQAGHSDEAQDTLAGLAVGNV</sequence>
<keyword evidence="8" id="KW-0249">Electron transport</keyword>
<keyword evidence="6" id="KW-0256">Endoplasmic reticulum</keyword>
<dbReference type="STRING" id="767769.A0A1L9UNR6"/>
<keyword evidence="4" id="KW-0812">Transmembrane</keyword>
<proteinExistence type="inferred from homology"/>
<evidence type="ECO:0000256" key="1">
    <source>
        <dbReference type="ARBA" id="ARBA00004131"/>
    </source>
</evidence>
<evidence type="ECO:0000256" key="4">
    <source>
        <dbReference type="ARBA" id="ARBA00022692"/>
    </source>
</evidence>
<evidence type="ECO:0000256" key="12">
    <source>
        <dbReference type="ARBA" id="ARBA00038168"/>
    </source>
</evidence>
<evidence type="ECO:0000256" key="11">
    <source>
        <dbReference type="ARBA" id="ARBA00037877"/>
    </source>
</evidence>
<dbReference type="GO" id="GO:0016126">
    <property type="term" value="P:sterol biosynthetic process"/>
    <property type="evidence" value="ECO:0007669"/>
    <property type="project" value="TreeGrafter"/>
</dbReference>
<name>A0A1L9UNR6_ASPBC</name>
<dbReference type="GO" id="GO:0005789">
    <property type="term" value="C:endoplasmic reticulum membrane"/>
    <property type="evidence" value="ECO:0007669"/>
    <property type="project" value="UniProtKB-SubCell"/>
</dbReference>
<keyword evidence="5" id="KW-0479">Metal-binding</keyword>
<evidence type="ECO:0000256" key="5">
    <source>
        <dbReference type="ARBA" id="ARBA00022723"/>
    </source>
</evidence>
<comment type="similarity">
    <text evidence="12">Belongs to the cytochrome b5 family.</text>
</comment>
<evidence type="ECO:0000256" key="6">
    <source>
        <dbReference type="ARBA" id="ARBA00022824"/>
    </source>
</evidence>
<dbReference type="InterPro" id="IPR036400">
    <property type="entry name" value="Cyt_B5-like_heme/steroid_sf"/>
</dbReference>
<dbReference type="GO" id="GO:0020037">
    <property type="term" value="F:heme binding"/>
    <property type="evidence" value="ECO:0007669"/>
    <property type="project" value="TreeGrafter"/>
</dbReference>
<dbReference type="VEuPathDB" id="FungiDB:ASPBRDRAFT_98045"/>
<dbReference type="InterPro" id="IPR050668">
    <property type="entry name" value="Cytochrome_b5"/>
</dbReference>
<evidence type="ECO:0000256" key="3">
    <source>
        <dbReference type="ARBA" id="ARBA00022617"/>
    </source>
</evidence>
<protein>
    <recommendedName>
        <fullName evidence="13">Cytochrome b5 heme-binding domain-containing protein</fullName>
    </recommendedName>
</protein>
<dbReference type="PROSITE" id="PS50255">
    <property type="entry name" value="CYTOCHROME_B5_2"/>
    <property type="match status" value="1"/>
</dbReference>
<keyword evidence="7" id="KW-0492">Microsome</keyword>
<dbReference type="PANTHER" id="PTHR19359:SF150">
    <property type="entry name" value="CYTOCHROME B5"/>
    <property type="match status" value="1"/>
</dbReference>
<feature type="domain" description="Cytochrome b5 heme-binding" evidence="13">
    <location>
        <begin position="1"/>
        <end position="58"/>
    </location>
</feature>
<accession>A0A1L9UNR6</accession>
<dbReference type="EMBL" id="KV878682">
    <property type="protein sequence ID" value="OJJ73292.1"/>
    <property type="molecule type" value="Genomic_DNA"/>
</dbReference>
<evidence type="ECO:0000256" key="10">
    <source>
        <dbReference type="ARBA" id="ARBA00023136"/>
    </source>
</evidence>
<feature type="non-terminal residue" evidence="14">
    <location>
        <position position="58"/>
    </location>
</feature>
<evidence type="ECO:0000259" key="13">
    <source>
        <dbReference type="PROSITE" id="PS50255"/>
    </source>
</evidence>
<dbReference type="GeneID" id="93582031"/>
<evidence type="ECO:0000256" key="8">
    <source>
        <dbReference type="ARBA" id="ARBA00022982"/>
    </source>
</evidence>
<keyword evidence="2" id="KW-0813">Transport</keyword>
<comment type="subcellular location">
    <subcellularLocation>
        <location evidence="1">Endoplasmic reticulum membrane</location>
        <topology evidence="1">Single-pass membrane protein</topology>
        <orientation evidence="1">Cytoplasmic side</orientation>
    </subcellularLocation>
    <subcellularLocation>
        <location evidence="11">Microsome membrane</location>
        <topology evidence="11">Single-pass membrane protein</topology>
        <orientation evidence="11">Cytoplasmic side</orientation>
    </subcellularLocation>
</comment>
<reference evidence="15" key="1">
    <citation type="journal article" date="2017" name="Genome Biol.">
        <title>Comparative genomics reveals high biological diversity and specific adaptations in the industrially and medically important fungal genus Aspergillus.</title>
        <authorList>
            <person name="de Vries R.P."/>
            <person name="Riley R."/>
            <person name="Wiebenga A."/>
            <person name="Aguilar-Osorio G."/>
            <person name="Amillis S."/>
            <person name="Uchima C.A."/>
            <person name="Anderluh G."/>
            <person name="Asadollahi M."/>
            <person name="Askin M."/>
            <person name="Barry K."/>
            <person name="Battaglia E."/>
            <person name="Bayram O."/>
            <person name="Benocci T."/>
            <person name="Braus-Stromeyer S.A."/>
            <person name="Caldana C."/>
            <person name="Canovas D."/>
            <person name="Cerqueira G.C."/>
            <person name="Chen F."/>
            <person name="Chen W."/>
            <person name="Choi C."/>
            <person name="Clum A."/>
            <person name="Dos Santos R.A."/>
            <person name="Damasio A.R."/>
            <person name="Diallinas G."/>
            <person name="Emri T."/>
            <person name="Fekete E."/>
            <person name="Flipphi M."/>
            <person name="Freyberg S."/>
            <person name="Gallo A."/>
            <person name="Gournas C."/>
            <person name="Habgood R."/>
            <person name="Hainaut M."/>
            <person name="Harispe M.L."/>
            <person name="Henrissat B."/>
            <person name="Hilden K.S."/>
            <person name="Hope R."/>
            <person name="Hossain A."/>
            <person name="Karabika E."/>
            <person name="Karaffa L."/>
            <person name="Karanyi Z."/>
            <person name="Krasevec N."/>
            <person name="Kuo A."/>
            <person name="Kusch H."/>
            <person name="LaButti K."/>
            <person name="Lagendijk E.L."/>
            <person name="Lapidus A."/>
            <person name="Levasseur A."/>
            <person name="Lindquist E."/>
            <person name="Lipzen A."/>
            <person name="Logrieco A.F."/>
            <person name="MacCabe A."/>
            <person name="Maekelae M.R."/>
            <person name="Malavazi I."/>
            <person name="Melin P."/>
            <person name="Meyer V."/>
            <person name="Mielnichuk N."/>
            <person name="Miskei M."/>
            <person name="Molnar A.P."/>
            <person name="Mule G."/>
            <person name="Ngan C.Y."/>
            <person name="Orejas M."/>
            <person name="Orosz E."/>
            <person name="Ouedraogo J.P."/>
            <person name="Overkamp K.M."/>
            <person name="Park H.-S."/>
            <person name="Perrone G."/>
            <person name="Piumi F."/>
            <person name="Punt P.J."/>
            <person name="Ram A.F."/>
            <person name="Ramon A."/>
            <person name="Rauscher S."/>
            <person name="Record E."/>
            <person name="Riano-Pachon D.M."/>
            <person name="Robert V."/>
            <person name="Roehrig J."/>
            <person name="Ruller R."/>
            <person name="Salamov A."/>
            <person name="Salih N.S."/>
            <person name="Samson R.A."/>
            <person name="Sandor E."/>
            <person name="Sanguinetti M."/>
            <person name="Schuetze T."/>
            <person name="Sepcic K."/>
            <person name="Shelest E."/>
            <person name="Sherlock G."/>
            <person name="Sophianopoulou V."/>
            <person name="Squina F.M."/>
            <person name="Sun H."/>
            <person name="Susca A."/>
            <person name="Todd R.B."/>
            <person name="Tsang A."/>
            <person name="Unkles S.E."/>
            <person name="van de Wiele N."/>
            <person name="van Rossen-Uffink D."/>
            <person name="Oliveira J.V."/>
            <person name="Vesth T.C."/>
            <person name="Visser J."/>
            <person name="Yu J.-H."/>
            <person name="Zhou M."/>
            <person name="Andersen M.R."/>
            <person name="Archer D.B."/>
            <person name="Baker S.E."/>
            <person name="Benoit I."/>
            <person name="Brakhage A.A."/>
            <person name="Braus G.H."/>
            <person name="Fischer R."/>
            <person name="Frisvad J.C."/>
            <person name="Goldman G.H."/>
            <person name="Houbraken J."/>
            <person name="Oakley B."/>
            <person name="Pocsi I."/>
            <person name="Scazzocchio C."/>
            <person name="Seiboth B."/>
            <person name="vanKuyk P.A."/>
            <person name="Wortman J."/>
            <person name="Dyer P.S."/>
            <person name="Grigoriev I.V."/>
        </authorList>
    </citation>
    <scope>NUCLEOTIDE SEQUENCE [LARGE SCALE GENOMIC DNA]</scope>
    <source>
        <strain evidence="15">CBS 101740 / IMI 381727 / IBT 21946</strain>
    </source>
</reference>
<dbReference type="OrthoDB" id="260519at2759"/>
<dbReference type="PANTHER" id="PTHR19359">
    <property type="entry name" value="CYTOCHROME B5"/>
    <property type="match status" value="1"/>
</dbReference>
<keyword evidence="9" id="KW-0408">Iron</keyword>